<evidence type="ECO:0000259" key="6">
    <source>
        <dbReference type="PROSITE" id="PS50931"/>
    </source>
</evidence>
<proteinExistence type="inferred from homology"/>
<keyword evidence="2" id="KW-0805">Transcription regulation</keyword>
<evidence type="ECO:0000256" key="3">
    <source>
        <dbReference type="ARBA" id="ARBA00023125"/>
    </source>
</evidence>
<dbReference type="STRING" id="313594.PI23P_11782"/>
<evidence type="ECO:0000256" key="4">
    <source>
        <dbReference type="ARBA" id="ARBA00023159"/>
    </source>
</evidence>
<comment type="caution">
    <text evidence="7">The sequence shown here is derived from an EMBL/GenBank/DDBJ whole genome shotgun (WGS) entry which is preliminary data.</text>
</comment>
<evidence type="ECO:0000256" key="5">
    <source>
        <dbReference type="ARBA" id="ARBA00023163"/>
    </source>
</evidence>
<keyword evidence="4" id="KW-0010">Activator</keyword>
<evidence type="ECO:0000256" key="1">
    <source>
        <dbReference type="ARBA" id="ARBA00009437"/>
    </source>
</evidence>
<comment type="similarity">
    <text evidence="1">Belongs to the LysR transcriptional regulatory family.</text>
</comment>
<dbReference type="eggNOG" id="COG0583">
    <property type="taxonomic scope" value="Bacteria"/>
</dbReference>
<sequence length="342" mass="39171">MIYYKFNRNFLHKAIIIIDTFNIFIKKSYSMTITQLKYVLSVAEYQNFTVAAEHSFVTQPTLSMQIQKLEDELGVKVFNRSKKPIELTEVGKKIVEQAKVIVDESNRILDIVHQQKGYIGGQFKLGIIPTVMPTLLPMFLQNFTKKYPKVKLIIEELTTEEIVRKLTDGHIDAAIAATPLENEAIKEKPLYYEPFVALIPQNHRLFNNKQIKEDDLEVEDILLLEDGHCFKDSILNLCRNHKIDNKKGFSLESGSFDTLIKLSKEGLGMTLLPYLHTLDLNDADKTHLREFQTPPPAREVSLIYHKSQLKMQLIEALKKTIDGVVRGAISFSDVKIISPILK</sequence>
<dbReference type="InterPro" id="IPR036390">
    <property type="entry name" value="WH_DNA-bd_sf"/>
</dbReference>
<gene>
    <name evidence="7" type="ORF">PI23P_11782</name>
</gene>
<dbReference type="HOGENOM" id="CLU_039613_6_2_10"/>
<dbReference type="PRINTS" id="PR00039">
    <property type="entry name" value="HTHLYSR"/>
</dbReference>
<dbReference type="AlphaFoldDB" id="A4C1K9"/>
<dbReference type="SUPFAM" id="SSF46785">
    <property type="entry name" value="Winged helix' DNA-binding domain"/>
    <property type="match status" value="1"/>
</dbReference>
<keyword evidence="5" id="KW-0804">Transcription</keyword>
<dbReference type="CDD" id="cd08411">
    <property type="entry name" value="PBP2_OxyR"/>
    <property type="match status" value="1"/>
</dbReference>
<dbReference type="Pfam" id="PF03466">
    <property type="entry name" value="LysR_substrate"/>
    <property type="match status" value="1"/>
</dbReference>
<dbReference type="InterPro" id="IPR036388">
    <property type="entry name" value="WH-like_DNA-bd_sf"/>
</dbReference>
<dbReference type="PROSITE" id="PS50931">
    <property type="entry name" value="HTH_LYSR"/>
    <property type="match status" value="1"/>
</dbReference>
<organism evidence="7 8">
    <name type="scientific">Polaribacter irgensii 23-P</name>
    <dbReference type="NCBI Taxonomy" id="313594"/>
    <lineage>
        <taxon>Bacteria</taxon>
        <taxon>Pseudomonadati</taxon>
        <taxon>Bacteroidota</taxon>
        <taxon>Flavobacteriia</taxon>
        <taxon>Flavobacteriales</taxon>
        <taxon>Flavobacteriaceae</taxon>
    </lineage>
</organism>
<dbReference type="SUPFAM" id="SSF53850">
    <property type="entry name" value="Periplasmic binding protein-like II"/>
    <property type="match status" value="1"/>
</dbReference>
<keyword evidence="3" id="KW-0238">DNA-binding</keyword>
<evidence type="ECO:0000313" key="7">
    <source>
        <dbReference type="EMBL" id="EAR12012.1"/>
    </source>
</evidence>
<dbReference type="GO" id="GO:0003677">
    <property type="term" value="F:DNA binding"/>
    <property type="evidence" value="ECO:0007669"/>
    <property type="project" value="UniProtKB-KW"/>
</dbReference>
<accession>A4C1K9</accession>
<dbReference type="InterPro" id="IPR000847">
    <property type="entry name" value="LysR_HTH_N"/>
</dbReference>
<dbReference type="FunFam" id="1.10.10.10:FF:000001">
    <property type="entry name" value="LysR family transcriptional regulator"/>
    <property type="match status" value="1"/>
</dbReference>
<dbReference type="GO" id="GO:0003700">
    <property type="term" value="F:DNA-binding transcription factor activity"/>
    <property type="evidence" value="ECO:0007669"/>
    <property type="project" value="InterPro"/>
</dbReference>
<dbReference type="Gene3D" id="1.10.10.10">
    <property type="entry name" value="Winged helix-like DNA-binding domain superfamily/Winged helix DNA-binding domain"/>
    <property type="match status" value="1"/>
</dbReference>
<dbReference type="EMBL" id="AAOG01000003">
    <property type="protein sequence ID" value="EAR12012.1"/>
    <property type="molecule type" value="Genomic_DNA"/>
</dbReference>
<dbReference type="PANTHER" id="PTHR30346">
    <property type="entry name" value="TRANSCRIPTIONAL DUAL REGULATOR HCAR-RELATED"/>
    <property type="match status" value="1"/>
</dbReference>
<evidence type="ECO:0000313" key="8">
    <source>
        <dbReference type="Proteomes" id="UP000003053"/>
    </source>
</evidence>
<evidence type="ECO:0000256" key="2">
    <source>
        <dbReference type="ARBA" id="ARBA00023015"/>
    </source>
</evidence>
<dbReference type="GO" id="GO:0032993">
    <property type="term" value="C:protein-DNA complex"/>
    <property type="evidence" value="ECO:0007669"/>
    <property type="project" value="TreeGrafter"/>
</dbReference>
<name>A4C1K9_9FLAO</name>
<keyword evidence="8" id="KW-1185">Reference proteome</keyword>
<dbReference type="PANTHER" id="PTHR30346:SF26">
    <property type="entry name" value="HYDROGEN PEROXIDE-INDUCIBLE GENES ACTIVATOR"/>
    <property type="match status" value="1"/>
</dbReference>
<protein>
    <submittedName>
        <fullName evidence="7">Transcriptional regulator, LysR family protein</fullName>
    </submittedName>
</protein>
<dbReference type="Gene3D" id="3.40.190.10">
    <property type="entry name" value="Periplasmic binding protein-like II"/>
    <property type="match status" value="2"/>
</dbReference>
<dbReference type="Proteomes" id="UP000003053">
    <property type="component" value="Unassembled WGS sequence"/>
</dbReference>
<reference evidence="7 8" key="1">
    <citation type="submission" date="2006-02" db="EMBL/GenBank/DDBJ databases">
        <authorList>
            <person name="Murray A."/>
            <person name="Staley J."/>
            <person name="Ferriera S."/>
            <person name="Johnson J."/>
            <person name="Kravitz S."/>
            <person name="Halpern A."/>
            <person name="Remington K."/>
            <person name="Beeson K."/>
            <person name="Tran B."/>
            <person name="Rogers Y.-H."/>
            <person name="Friedman R."/>
            <person name="Venter J.C."/>
        </authorList>
    </citation>
    <scope>NUCLEOTIDE SEQUENCE [LARGE SCALE GENOMIC DNA]</scope>
    <source>
        <strain evidence="7 8">23-P</strain>
    </source>
</reference>
<dbReference type="Pfam" id="PF00126">
    <property type="entry name" value="HTH_1"/>
    <property type="match status" value="1"/>
</dbReference>
<dbReference type="InterPro" id="IPR005119">
    <property type="entry name" value="LysR_subst-bd"/>
</dbReference>
<feature type="domain" description="HTH lysR-type" evidence="6">
    <location>
        <begin position="31"/>
        <end position="88"/>
    </location>
</feature>